<dbReference type="EMBL" id="OKQR01000001">
    <property type="protein sequence ID" value="SPD91588.1"/>
    <property type="molecule type" value="Genomic_DNA"/>
</dbReference>
<reference evidence="5 8" key="2">
    <citation type="submission" date="2018-02" db="EMBL/GenBank/DDBJ databases">
        <authorList>
            <person name="Rodrigo-Torres L."/>
            <person name="Arahal R. D."/>
            <person name="Lucena T."/>
        </authorList>
    </citation>
    <scope>NUCLEOTIDE SEQUENCE [LARGE SCALE GENOMIC DNA]</scope>
    <source>
        <strain evidence="5 8">CECT 8486</strain>
    </source>
</reference>
<dbReference type="Pfam" id="PF03575">
    <property type="entry name" value="Peptidase_S51"/>
    <property type="match status" value="1"/>
</dbReference>
<proteinExistence type="inferred from homology"/>
<dbReference type="EC" id="3.4.21.-" evidence="5 6"/>
<evidence type="ECO:0000313" key="6">
    <source>
        <dbReference type="EMBL" id="SPE06813.1"/>
    </source>
</evidence>
<dbReference type="EMBL" id="OKQU01000001">
    <property type="protein sequence ID" value="SPE06813.1"/>
    <property type="molecule type" value="Genomic_DNA"/>
</dbReference>
<keyword evidence="2" id="KW-0645">Protease</keyword>
<dbReference type="GO" id="GO:0008236">
    <property type="term" value="F:serine-type peptidase activity"/>
    <property type="evidence" value="ECO:0007669"/>
    <property type="project" value="UniProtKB-KW"/>
</dbReference>
<evidence type="ECO:0000256" key="4">
    <source>
        <dbReference type="ARBA" id="ARBA00022825"/>
    </source>
</evidence>
<reference evidence="6 7" key="1">
    <citation type="submission" date="2018-02" db="EMBL/GenBank/DDBJ databases">
        <authorList>
            <person name="Cohen D.B."/>
            <person name="Kent A.D."/>
        </authorList>
    </citation>
    <scope>NUCLEOTIDE SEQUENCE [LARGE SCALE GENOMIC DNA]</scope>
    <source>
        <strain evidence="6 7">CECT 9216</strain>
    </source>
</reference>
<dbReference type="AlphaFoldDB" id="A0A2N9K895"/>
<protein>
    <submittedName>
        <fullName evidence="5 6">Peptidase</fullName>
        <ecNumber evidence="5 6">3.4.21.-</ecNumber>
    </submittedName>
</protein>
<dbReference type="SUPFAM" id="SSF52317">
    <property type="entry name" value="Class I glutamine amidotransferase-like"/>
    <property type="match status" value="1"/>
</dbReference>
<sequence length="207" mass="23693">MKKLLLTAYGFSTDKIKRAALGLLNIEHSSKACIISTSRPKEKEKHPQMQQIRNDLLEFRLDQVDFLDVEFENANKLYDYDLIFLNGGYPFYLLHFLKKSGADYILKDISRTGVPVFGLSAGSIVMGPSIEYLQYLYPEENQFNDTDLTGLYLTSTTIFPHFKEMLTRDADIDKKLTSYENTTGIKITRLNNDQALSCHCKNKVLIS</sequence>
<organism evidence="6 7">
    <name type="scientific">Leuconostoc suionicum</name>
    <dbReference type="NCBI Taxonomy" id="1511761"/>
    <lineage>
        <taxon>Bacteria</taxon>
        <taxon>Bacillati</taxon>
        <taxon>Bacillota</taxon>
        <taxon>Bacilli</taxon>
        <taxon>Lactobacillales</taxon>
        <taxon>Lactobacillaceae</taxon>
        <taxon>Leuconostoc</taxon>
    </lineage>
</organism>
<evidence type="ECO:0000313" key="5">
    <source>
        <dbReference type="EMBL" id="SPD91588.1"/>
    </source>
</evidence>
<keyword evidence="8" id="KW-1185">Reference proteome</keyword>
<accession>A0A2N9K895</accession>
<dbReference type="RefSeq" id="WP_105299640.1">
    <property type="nucleotide sequence ID" value="NZ_OKQR01000001.1"/>
</dbReference>
<dbReference type="GO" id="GO:0006508">
    <property type="term" value="P:proteolysis"/>
    <property type="evidence" value="ECO:0007669"/>
    <property type="project" value="UniProtKB-KW"/>
</dbReference>
<evidence type="ECO:0000256" key="2">
    <source>
        <dbReference type="ARBA" id="ARBA00022670"/>
    </source>
</evidence>
<dbReference type="PANTHER" id="PTHR20842:SF0">
    <property type="entry name" value="ALPHA-ASPARTYL DIPEPTIDASE"/>
    <property type="match status" value="1"/>
</dbReference>
<evidence type="ECO:0000256" key="3">
    <source>
        <dbReference type="ARBA" id="ARBA00022801"/>
    </source>
</evidence>
<keyword evidence="4" id="KW-0720">Serine protease</keyword>
<name>A0A2N9K895_9LACO</name>
<dbReference type="InterPro" id="IPR005320">
    <property type="entry name" value="Peptidase_S51"/>
</dbReference>
<dbReference type="PANTHER" id="PTHR20842">
    <property type="entry name" value="PROTEASE S51 ALPHA-ASPARTYL DIPEPTIDASE"/>
    <property type="match status" value="1"/>
</dbReference>
<evidence type="ECO:0000313" key="7">
    <source>
        <dbReference type="Proteomes" id="UP000237923"/>
    </source>
</evidence>
<dbReference type="InterPro" id="IPR029062">
    <property type="entry name" value="Class_I_gatase-like"/>
</dbReference>
<dbReference type="Proteomes" id="UP000237923">
    <property type="component" value="Unassembled WGS sequence"/>
</dbReference>
<dbReference type="Proteomes" id="UP000239237">
    <property type="component" value="Unassembled WGS sequence"/>
</dbReference>
<gene>
    <name evidence="5" type="ORF">LES8486_00570</name>
    <name evidence="6" type="ORF">LES9216_00717</name>
</gene>
<evidence type="ECO:0000256" key="1">
    <source>
        <dbReference type="ARBA" id="ARBA00006534"/>
    </source>
</evidence>
<evidence type="ECO:0000313" key="8">
    <source>
        <dbReference type="Proteomes" id="UP000239237"/>
    </source>
</evidence>
<comment type="similarity">
    <text evidence="1">Belongs to the peptidase S51 family.</text>
</comment>
<keyword evidence="3 6" id="KW-0378">Hydrolase</keyword>
<dbReference type="Gene3D" id="3.40.50.880">
    <property type="match status" value="1"/>
</dbReference>